<sequence length="387" mass="43052">MKYYIFLMIGGLVAISACNDHSLENKKEELSELRAELAETKAKIKVVEQQILDLDPDAFNASGSVLNVATIPVRSQSFEHMIDVRGEVQSRKNVMLSAEMMGRVEKINVVEGSVVKKGQSLLHLDADQVVNGIAEVKTSLEFAEKMYKKRAALWEKKVGSEVQYLEAKNQYESLQRKLATLNSQLDQARVKAPFNGQVDEVIAKDGEVVSPGMPLLRLAGSTDMYIRAEVSERYIGKFKRGDQVTVRFPSLNKTVNSTIASLGQVINKSNRTFTIEIRLDGETEGMVKPNLLAVVEVRDYQADGAIVVPTKLIQKDSEGYYVYTVKTDGKAQKAHRSRVELGKSFRGETEITRGLTDGDEVITEGYREAAQDMTLQVLKPTAEVDQK</sequence>
<protein>
    <submittedName>
        <fullName evidence="6">RND transporter</fullName>
    </submittedName>
</protein>
<dbReference type="InterPro" id="IPR058637">
    <property type="entry name" value="YknX-like_C"/>
</dbReference>
<feature type="coiled-coil region" evidence="2">
    <location>
        <begin position="164"/>
        <end position="191"/>
    </location>
</feature>
<proteinExistence type="inferred from homology"/>
<keyword evidence="2" id="KW-0175">Coiled coil</keyword>
<evidence type="ECO:0000313" key="7">
    <source>
        <dbReference type="Proteomes" id="UP001354989"/>
    </source>
</evidence>
<dbReference type="Proteomes" id="UP001354989">
    <property type="component" value="Chromosome"/>
</dbReference>
<feature type="domain" description="CusB-like beta-barrel" evidence="4">
    <location>
        <begin position="226"/>
        <end position="298"/>
    </location>
</feature>
<feature type="domain" description="YknX-like C-terminal permuted SH3-like" evidence="5">
    <location>
        <begin position="305"/>
        <end position="367"/>
    </location>
</feature>
<dbReference type="NCBIfam" id="TIGR01730">
    <property type="entry name" value="RND_mfp"/>
    <property type="match status" value="1"/>
</dbReference>
<gene>
    <name evidence="6" type="ORF">PEPS_12100</name>
</gene>
<evidence type="ECO:0000259" key="4">
    <source>
        <dbReference type="Pfam" id="PF25954"/>
    </source>
</evidence>
<dbReference type="PANTHER" id="PTHR30469:SF15">
    <property type="entry name" value="HLYD FAMILY OF SECRETION PROTEINS"/>
    <property type="match status" value="1"/>
</dbReference>
<evidence type="ECO:0000256" key="1">
    <source>
        <dbReference type="ARBA" id="ARBA00009477"/>
    </source>
</evidence>
<dbReference type="Pfam" id="PF25954">
    <property type="entry name" value="Beta-barrel_RND_2"/>
    <property type="match status" value="1"/>
</dbReference>
<dbReference type="InterPro" id="IPR058648">
    <property type="entry name" value="HH_CzcB-like"/>
</dbReference>
<dbReference type="Gene3D" id="2.40.30.170">
    <property type="match status" value="1"/>
</dbReference>
<organism evidence="6 7">
    <name type="scientific">Persicobacter psychrovividus</name>
    <dbReference type="NCBI Taxonomy" id="387638"/>
    <lineage>
        <taxon>Bacteria</taxon>
        <taxon>Pseudomonadati</taxon>
        <taxon>Bacteroidota</taxon>
        <taxon>Cytophagia</taxon>
        <taxon>Cytophagales</taxon>
        <taxon>Persicobacteraceae</taxon>
        <taxon>Persicobacter</taxon>
    </lineage>
</organism>
<dbReference type="Gene3D" id="2.40.420.20">
    <property type="match status" value="1"/>
</dbReference>
<dbReference type="Gene3D" id="2.40.50.100">
    <property type="match status" value="1"/>
</dbReference>
<accession>A0ABN6L6T0</accession>
<name>A0ABN6L6T0_9BACT</name>
<dbReference type="InterPro" id="IPR006143">
    <property type="entry name" value="RND_pump_MFP"/>
</dbReference>
<dbReference type="PANTHER" id="PTHR30469">
    <property type="entry name" value="MULTIDRUG RESISTANCE PROTEIN MDTA"/>
    <property type="match status" value="1"/>
</dbReference>
<dbReference type="PROSITE" id="PS51257">
    <property type="entry name" value="PROKAR_LIPOPROTEIN"/>
    <property type="match status" value="1"/>
</dbReference>
<dbReference type="EMBL" id="AP025292">
    <property type="protein sequence ID" value="BDC98929.1"/>
    <property type="molecule type" value="Genomic_DNA"/>
</dbReference>
<keyword evidence="7" id="KW-1185">Reference proteome</keyword>
<dbReference type="SUPFAM" id="SSF111369">
    <property type="entry name" value="HlyD-like secretion proteins"/>
    <property type="match status" value="1"/>
</dbReference>
<evidence type="ECO:0000259" key="3">
    <source>
        <dbReference type="Pfam" id="PF25893"/>
    </source>
</evidence>
<feature type="domain" description="CzcB-like alpha-helical hairpin" evidence="3">
    <location>
        <begin position="137"/>
        <end position="185"/>
    </location>
</feature>
<dbReference type="InterPro" id="IPR058792">
    <property type="entry name" value="Beta-barrel_RND_2"/>
</dbReference>
<dbReference type="Pfam" id="PF25989">
    <property type="entry name" value="YknX_C"/>
    <property type="match status" value="1"/>
</dbReference>
<reference evidence="6 7" key="1">
    <citation type="submission" date="2021-12" db="EMBL/GenBank/DDBJ databases">
        <title>Genome sequencing of bacteria with rrn-lacking chromosome and rrn-plasmid.</title>
        <authorList>
            <person name="Anda M."/>
            <person name="Iwasaki W."/>
        </authorList>
    </citation>
    <scope>NUCLEOTIDE SEQUENCE [LARGE SCALE GENOMIC DNA]</scope>
    <source>
        <strain evidence="6 7">NBRC 101262</strain>
    </source>
</reference>
<dbReference type="Pfam" id="PF25893">
    <property type="entry name" value="HH_CzcB"/>
    <property type="match status" value="1"/>
</dbReference>
<dbReference type="RefSeq" id="WP_332920572.1">
    <property type="nucleotide sequence ID" value="NZ_AP025292.1"/>
</dbReference>
<evidence type="ECO:0000256" key="2">
    <source>
        <dbReference type="SAM" id="Coils"/>
    </source>
</evidence>
<evidence type="ECO:0000313" key="6">
    <source>
        <dbReference type="EMBL" id="BDC98929.1"/>
    </source>
</evidence>
<comment type="similarity">
    <text evidence="1">Belongs to the membrane fusion protein (MFP) (TC 8.A.1) family.</text>
</comment>
<evidence type="ECO:0000259" key="5">
    <source>
        <dbReference type="Pfam" id="PF25989"/>
    </source>
</evidence>
<feature type="coiled-coil region" evidence="2">
    <location>
        <begin position="20"/>
        <end position="50"/>
    </location>
</feature>